<dbReference type="AlphaFoldDB" id="J9AFS7"/>
<dbReference type="SUPFAM" id="SSF48403">
    <property type="entry name" value="Ankyrin repeat"/>
    <property type="match status" value="1"/>
</dbReference>
<evidence type="ECO:0000256" key="2">
    <source>
        <dbReference type="ARBA" id="ARBA00023043"/>
    </source>
</evidence>
<gene>
    <name evidence="4" type="ORF">WUBG_16172</name>
</gene>
<evidence type="ECO:0000256" key="3">
    <source>
        <dbReference type="PROSITE-ProRule" id="PRU00023"/>
    </source>
</evidence>
<dbReference type="InterPro" id="IPR036770">
    <property type="entry name" value="Ankyrin_rpt-contain_sf"/>
</dbReference>
<dbReference type="PANTHER" id="PTHR24171:SF8">
    <property type="entry name" value="BRCA1-ASSOCIATED RING DOMAIN PROTEIN 1"/>
    <property type="match status" value="1"/>
</dbReference>
<keyword evidence="1" id="KW-0677">Repeat</keyword>
<dbReference type="PROSITE" id="PS50297">
    <property type="entry name" value="ANK_REP_REGION"/>
    <property type="match status" value="1"/>
</dbReference>
<reference evidence="5" key="1">
    <citation type="submission" date="2012-08" db="EMBL/GenBank/DDBJ databases">
        <title>The Genome Sequence of Wuchereria bancrofti.</title>
        <authorList>
            <person name="Nutman T.B."/>
            <person name="Fink D.L."/>
            <person name="Russ C."/>
            <person name="Young S."/>
            <person name="Zeng Q."/>
            <person name="Koehrsen M."/>
            <person name="Alvarado L."/>
            <person name="Berlin A."/>
            <person name="Chapman S.B."/>
            <person name="Chen Z."/>
            <person name="Freedman E."/>
            <person name="Gellesch M."/>
            <person name="Goldberg J."/>
            <person name="Griggs A."/>
            <person name="Gujja S."/>
            <person name="Heilman E.R."/>
            <person name="Heiman D."/>
            <person name="Hepburn T."/>
            <person name="Howarth C."/>
            <person name="Jen D."/>
            <person name="Larson L."/>
            <person name="Lewis B."/>
            <person name="Mehta T."/>
            <person name="Park D."/>
            <person name="Pearson M."/>
            <person name="Roberts A."/>
            <person name="Saif S."/>
            <person name="Shea T."/>
            <person name="Shenoy N."/>
            <person name="Sisk P."/>
            <person name="Stolte C."/>
            <person name="Sykes S."/>
            <person name="Walk T."/>
            <person name="White J."/>
            <person name="Yandava C."/>
            <person name="Haas B."/>
            <person name="Henn M.R."/>
            <person name="Nusbaum C."/>
            <person name="Birren B."/>
        </authorList>
    </citation>
    <scope>NUCLEOTIDE SEQUENCE [LARGE SCALE GENOMIC DNA]</scope>
    <source>
        <strain evidence="5">NA</strain>
    </source>
</reference>
<protein>
    <submittedName>
        <fullName evidence="4">Uncharacterized protein</fullName>
    </submittedName>
</protein>
<feature type="repeat" description="ANK" evidence="3">
    <location>
        <begin position="17"/>
        <end position="49"/>
    </location>
</feature>
<dbReference type="EMBL" id="ADBV01015098">
    <property type="protein sequence ID" value="EJW72920.1"/>
    <property type="molecule type" value="Genomic_DNA"/>
</dbReference>
<keyword evidence="2 3" id="KW-0040">ANK repeat</keyword>
<dbReference type="SMART" id="SM00248">
    <property type="entry name" value="ANK"/>
    <property type="match status" value="1"/>
</dbReference>
<evidence type="ECO:0000313" key="4">
    <source>
        <dbReference type="EMBL" id="EJW72920.1"/>
    </source>
</evidence>
<dbReference type="GO" id="GO:0085020">
    <property type="term" value="P:protein K6-linked ubiquitination"/>
    <property type="evidence" value="ECO:0007669"/>
    <property type="project" value="TreeGrafter"/>
</dbReference>
<comment type="caution">
    <text evidence="4">The sequence shown here is derived from an EMBL/GenBank/DDBJ whole genome shotgun (WGS) entry which is preliminary data.</text>
</comment>
<dbReference type="Gene3D" id="1.25.40.20">
    <property type="entry name" value="Ankyrin repeat-containing domain"/>
    <property type="match status" value="1"/>
</dbReference>
<accession>J9AFS7</accession>
<name>J9AFS7_WUCBA</name>
<sequence>VQYLLDHGADIEKSNQVGMTALHHAAKNGHANIVRILVQRGANYQKLTKDSINNCYNHTCNC</sequence>
<evidence type="ECO:0000313" key="5">
    <source>
        <dbReference type="Proteomes" id="UP000004810"/>
    </source>
</evidence>
<dbReference type="InterPro" id="IPR002110">
    <property type="entry name" value="Ankyrin_rpt"/>
</dbReference>
<proteinExistence type="predicted"/>
<dbReference type="GO" id="GO:0031436">
    <property type="term" value="C:BRCA1-BARD1 complex"/>
    <property type="evidence" value="ECO:0007669"/>
    <property type="project" value="TreeGrafter"/>
</dbReference>
<dbReference type="GO" id="GO:0004842">
    <property type="term" value="F:ubiquitin-protein transferase activity"/>
    <property type="evidence" value="ECO:0007669"/>
    <property type="project" value="TreeGrafter"/>
</dbReference>
<dbReference type="PROSITE" id="PS50088">
    <property type="entry name" value="ANK_REPEAT"/>
    <property type="match status" value="1"/>
</dbReference>
<dbReference type="Proteomes" id="UP000004810">
    <property type="component" value="Unassembled WGS sequence"/>
</dbReference>
<feature type="non-terminal residue" evidence="4">
    <location>
        <position position="1"/>
    </location>
</feature>
<organism evidence="4 5">
    <name type="scientific">Wuchereria bancrofti</name>
    <dbReference type="NCBI Taxonomy" id="6293"/>
    <lineage>
        <taxon>Eukaryota</taxon>
        <taxon>Metazoa</taxon>
        <taxon>Ecdysozoa</taxon>
        <taxon>Nematoda</taxon>
        <taxon>Chromadorea</taxon>
        <taxon>Rhabditida</taxon>
        <taxon>Spirurina</taxon>
        <taxon>Spiruromorpha</taxon>
        <taxon>Filarioidea</taxon>
        <taxon>Onchocercidae</taxon>
        <taxon>Wuchereria</taxon>
    </lineage>
</organism>
<evidence type="ECO:0000256" key="1">
    <source>
        <dbReference type="ARBA" id="ARBA00022737"/>
    </source>
</evidence>
<dbReference type="Pfam" id="PF12796">
    <property type="entry name" value="Ank_2"/>
    <property type="match status" value="1"/>
</dbReference>
<dbReference type="GO" id="GO:0070531">
    <property type="term" value="C:BRCA1-A complex"/>
    <property type="evidence" value="ECO:0007669"/>
    <property type="project" value="TreeGrafter"/>
</dbReference>
<dbReference type="PANTHER" id="PTHR24171">
    <property type="entry name" value="ANKYRIN REPEAT DOMAIN-CONTAINING PROTEIN 39-RELATED"/>
    <property type="match status" value="1"/>
</dbReference>